<dbReference type="InterPro" id="IPR000383">
    <property type="entry name" value="Xaa-Pro-like_dom"/>
</dbReference>
<dbReference type="InterPro" id="IPR029058">
    <property type="entry name" value="AB_hydrolase_fold"/>
</dbReference>
<feature type="domain" description="Xaa-Pro dipeptidyl-peptidase C-terminal" evidence="4">
    <location>
        <begin position="365"/>
        <end position="625"/>
    </location>
</feature>
<gene>
    <name evidence="5" type="ORF">FRUB_08746</name>
</gene>
<feature type="signal peptide" evidence="3">
    <location>
        <begin position="1"/>
        <end position="22"/>
    </location>
</feature>
<keyword evidence="3" id="KW-0732">Signal</keyword>
<protein>
    <submittedName>
        <fullName evidence="5">Glutaryl-7-ACA acylase</fullName>
    </submittedName>
</protein>
<feature type="chain" id="PRO_5013144125" evidence="3">
    <location>
        <begin position="23"/>
        <end position="631"/>
    </location>
</feature>
<dbReference type="GO" id="GO:0008239">
    <property type="term" value="F:dipeptidyl-peptidase activity"/>
    <property type="evidence" value="ECO:0007669"/>
    <property type="project" value="InterPro"/>
</dbReference>
<evidence type="ECO:0000256" key="2">
    <source>
        <dbReference type="SAM" id="MobiDB-lite"/>
    </source>
</evidence>
<accession>A0A225D5E7</accession>
<dbReference type="InterPro" id="IPR005674">
    <property type="entry name" value="CocE/Ser_esterase"/>
</dbReference>
<dbReference type="SUPFAM" id="SSF53474">
    <property type="entry name" value="alpha/beta-Hydrolases"/>
    <property type="match status" value="1"/>
</dbReference>
<dbReference type="Gene3D" id="3.40.50.1820">
    <property type="entry name" value="alpha/beta hydrolase"/>
    <property type="match status" value="1"/>
</dbReference>
<evidence type="ECO:0000313" key="5">
    <source>
        <dbReference type="EMBL" id="OWK36183.1"/>
    </source>
</evidence>
<dbReference type="Gene3D" id="1.10.3020.10">
    <property type="entry name" value="alpha-amino acid ester hydrolase ( Helical cap domain)"/>
    <property type="match status" value="1"/>
</dbReference>
<dbReference type="Gene3D" id="2.60.120.260">
    <property type="entry name" value="Galactose-binding domain-like"/>
    <property type="match status" value="1"/>
</dbReference>
<dbReference type="InterPro" id="IPR013736">
    <property type="entry name" value="Xaa-Pro_dipept_C"/>
</dbReference>
<evidence type="ECO:0000313" key="6">
    <source>
        <dbReference type="Proteomes" id="UP000214646"/>
    </source>
</evidence>
<feature type="region of interest" description="Disordered" evidence="2">
    <location>
        <begin position="118"/>
        <end position="138"/>
    </location>
</feature>
<evidence type="ECO:0000256" key="1">
    <source>
        <dbReference type="ARBA" id="ARBA00022801"/>
    </source>
</evidence>
<dbReference type="SMART" id="SM00939">
    <property type="entry name" value="PepX_C"/>
    <property type="match status" value="1"/>
</dbReference>
<keyword evidence="6" id="KW-1185">Reference proteome</keyword>
<reference evidence="6" key="1">
    <citation type="submission" date="2017-06" db="EMBL/GenBank/DDBJ databases">
        <title>Genome analysis of Fimbriiglobus ruber SP5, the first member of the order Planctomycetales with confirmed chitinolytic capability.</title>
        <authorList>
            <person name="Ravin N.V."/>
            <person name="Rakitin A.L."/>
            <person name="Ivanova A.A."/>
            <person name="Beletsky A.V."/>
            <person name="Kulichevskaya I.S."/>
            <person name="Mardanov A.V."/>
            <person name="Dedysh S.N."/>
        </authorList>
    </citation>
    <scope>NUCLEOTIDE SEQUENCE [LARGE SCALE GENOMIC DNA]</scope>
    <source>
        <strain evidence="6">SP5</strain>
    </source>
</reference>
<dbReference type="Pfam" id="PF08530">
    <property type="entry name" value="PepX_C"/>
    <property type="match status" value="1"/>
</dbReference>
<evidence type="ECO:0000256" key="3">
    <source>
        <dbReference type="SAM" id="SignalP"/>
    </source>
</evidence>
<evidence type="ECO:0000259" key="4">
    <source>
        <dbReference type="SMART" id="SM00939"/>
    </source>
</evidence>
<comment type="caution">
    <text evidence="5">The sequence shown here is derived from an EMBL/GenBank/DDBJ whole genome shotgun (WGS) entry which is preliminary data.</text>
</comment>
<dbReference type="Pfam" id="PF02129">
    <property type="entry name" value="Peptidase_S15"/>
    <property type="match status" value="1"/>
</dbReference>
<dbReference type="Proteomes" id="UP000214646">
    <property type="component" value="Unassembled WGS sequence"/>
</dbReference>
<dbReference type="InterPro" id="IPR008979">
    <property type="entry name" value="Galactose-bd-like_sf"/>
</dbReference>
<organism evidence="5 6">
    <name type="scientific">Fimbriiglobus ruber</name>
    <dbReference type="NCBI Taxonomy" id="1908690"/>
    <lineage>
        <taxon>Bacteria</taxon>
        <taxon>Pseudomonadati</taxon>
        <taxon>Planctomycetota</taxon>
        <taxon>Planctomycetia</taxon>
        <taxon>Gemmatales</taxon>
        <taxon>Gemmataceae</taxon>
        <taxon>Fimbriiglobus</taxon>
    </lineage>
</organism>
<dbReference type="EMBL" id="NIDE01000017">
    <property type="protein sequence ID" value="OWK36183.1"/>
    <property type="molecule type" value="Genomic_DNA"/>
</dbReference>
<sequence length="631" mass="71366">MKGDLMRYAVLWVMLAAAPVMAQAPDEAKINKEYLLANYTKFEYRVPMRDGIKLFTAVYTPKDTSKLYPMLLLRTPYGVGPYGPDSWPARLLPSPLFWKAGYIFVHQDVRGRMKSEGTFLHSRPHNPAKKQPTDVDESSDTYDTIDWLVKNITGHNGKVGQSGISYPGFYTACGMIDAHPALKAVSPQAPLVDFFDGDDCRHNGAFLLAHNFRFFGMFPKLNPKMYGLKDSRDPDYGTPDGYQFFLDLGPLKNIGKFLNNTEPFWADQMAHPDYDEFCRARNLRPHIKGIKPAVLTVGGWYDAEDLAGTFYCHNRVAETSPDCPQNVIVMGPWVHGGWARGDGESLGPVKFNAKTSAYYREHVELPFFEQHLKGNSPKEPLPKTALMFETGTNRWRRFDTWPPAKGKKVTYSFAADQKLTAGEPPIGEGYDEYVSDPRKPVPYVEKMSPRMENDYMTADQRFAGRRTDVLVYQTPVLTEDTCVAGPVEVELHVSTTGTDSDFVVKLIDVYPSDYPDPDPNPTEVRMGGYQQLVRGEPFRGKYRTSLSKPEPFEPGKPTVIKFAMPDVCHAFRSGHRIMVQVQSSWFPFIDRNPQTFCDIATAKEEDFKKATQRVYRSEAKSSGVTLRIIRP</sequence>
<keyword evidence="1" id="KW-0378">Hydrolase</keyword>
<name>A0A225D5E7_9BACT</name>
<dbReference type="AlphaFoldDB" id="A0A225D5E7"/>
<proteinExistence type="predicted"/>
<dbReference type="SUPFAM" id="SSF49785">
    <property type="entry name" value="Galactose-binding domain-like"/>
    <property type="match status" value="1"/>
</dbReference>
<dbReference type="NCBIfam" id="TIGR00976">
    <property type="entry name" value="CocE_NonD"/>
    <property type="match status" value="1"/>
</dbReference>